<comment type="caution">
    <text evidence="1">The sequence shown here is derived from an EMBL/GenBank/DDBJ whole genome shotgun (WGS) entry which is preliminary data.</text>
</comment>
<reference evidence="1" key="1">
    <citation type="submission" date="2020-12" db="EMBL/GenBank/DDBJ databases">
        <authorList>
            <consortium name="Molecular Ecology Group"/>
        </authorList>
    </citation>
    <scope>NUCLEOTIDE SEQUENCE</scope>
    <source>
        <strain evidence="1">TBG_1078</strain>
    </source>
</reference>
<organism evidence="1 2">
    <name type="scientific">Nyctereutes procyonoides</name>
    <name type="common">Raccoon dog</name>
    <name type="synonym">Canis procyonoides</name>
    <dbReference type="NCBI Taxonomy" id="34880"/>
    <lineage>
        <taxon>Eukaryota</taxon>
        <taxon>Metazoa</taxon>
        <taxon>Chordata</taxon>
        <taxon>Craniata</taxon>
        <taxon>Vertebrata</taxon>
        <taxon>Euteleostomi</taxon>
        <taxon>Mammalia</taxon>
        <taxon>Eutheria</taxon>
        <taxon>Laurasiatheria</taxon>
        <taxon>Carnivora</taxon>
        <taxon>Caniformia</taxon>
        <taxon>Canidae</taxon>
        <taxon>Nyctereutes</taxon>
    </lineage>
</organism>
<keyword evidence="2" id="KW-1185">Reference proteome</keyword>
<name>A0A811ZKX8_NYCPR</name>
<protein>
    <submittedName>
        <fullName evidence="1">(raccoon dog) hypothetical protein</fullName>
    </submittedName>
</protein>
<dbReference type="Proteomes" id="UP000645828">
    <property type="component" value="Unassembled WGS sequence"/>
</dbReference>
<gene>
    <name evidence="1" type="ORF">NYPRO_LOCUS22421</name>
</gene>
<sequence>MFIVLWWPQFSHQKAALGLWHTLKVTSQETGIAPEDQIVLLAVTALETSLLCAWCYGSLAYAGKVRGQTPKIYNWCFVNVVSTFGKRKGSDANS</sequence>
<evidence type="ECO:0000313" key="1">
    <source>
        <dbReference type="EMBL" id="CAD7689627.1"/>
    </source>
</evidence>
<dbReference type="EMBL" id="CAJHUB010000769">
    <property type="protein sequence ID" value="CAD7689627.1"/>
    <property type="molecule type" value="Genomic_DNA"/>
</dbReference>
<accession>A0A811ZKX8</accession>
<proteinExistence type="predicted"/>
<evidence type="ECO:0000313" key="2">
    <source>
        <dbReference type="Proteomes" id="UP000645828"/>
    </source>
</evidence>
<dbReference type="AlphaFoldDB" id="A0A811ZKX8"/>